<dbReference type="PROSITE" id="PS52045">
    <property type="entry name" value="NEPROSIN_PEP_CD"/>
    <property type="match status" value="1"/>
</dbReference>
<protein>
    <recommendedName>
        <fullName evidence="2">Neprosin PEP catalytic domain-containing protein</fullName>
    </recommendedName>
</protein>
<dbReference type="Pfam" id="PF03080">
    <property type="entry name" value="Neprosin"/>
    <property type="match status" value="1"/>
</dbReference>
<feature type="signal peptide" evidence="1">
    <location>
        <begin position="1"/>
        <end position="23"/>
    </location>
</feature>
<dbReference type="EMBL" id="JAVIJP010000027">
    <property type="protein sequence ID" value="KAL3636380.1"/>
    <property type="molecule type" value="Genomic_DNA"/>
</dbReference>
<dbReference type="PANTHER" id="PTHR31589">
    <property type="entry name" value="PROTEIN, PUTATIVE (DUF239)-RELATED-RELATED"/>
    <property type="match status" value="1"/>
</dbReference>
<feature type="chain" id="PRO_5044854788" description="Neprosin PEP catalytic domain-containing protein" evidence="1">
    <location>
        <begin position="24"/>
        <end position="313"/>
    </location>
</feature>
<dbReference type="AlphaFoldDB" id="A0ABD3D297"/>
<organism evidence="3 4">
    <name type="scientific">Castilleja foliolosa</name>
    <dbReference type="NCBI Taxonomy" id="1961234"/>
    <lineage>
        <taxon>Eukaryota</taxon>
        <taxon>Viridiplantae</taxon>
        <taxon>Streptophyta</taxon>
        <taxon>Embryophyta</taxon>
        <taxon>Tracheophyta</taxon>
        <taxon>Spermatophyta</taxon>
        <taxon>Magnoliopsida</taxon>
        <taxon>eudicotyledons</taxon>
        <taxon>Gunneridae</taxon>
        <taxon>Pentapetalae</taxon>
        <taxon>asterids</taxon>
        <taxon>lamiids</taxon>
        <taxon>Lamiales</taxon>
        <taxon>Orobanchaceae</taxon>
        <taxon>Pedicularideae</taxon>
        <taxon>Castillejinae</taxon>
        <taxon>Castilleja</taxon>
    </lineage>
</organism>
<evidence type="ECO:0000256" key="1">
    <source>
        <dbReference type="SAM" id="SignalP"/>
    </source>
</evidence>
<keyword evidence="4" id="KW-1185">Reference proteome</keyword>
<dbReference type="PANTHER" id="PTHR31589:SF235">
    <property type="entry name" value="PROTEIN, PUTATIVE (DUF239)-RELATED"/>
    <property type="match status" value="1"/>
</dbReference>
<evidence type="ECO:0000313" key="4">
    <source>
        <dbReference type="Proteomes" id="UP001632038"/>
    </source>
</evidence>
<gene>
    <name evidence="3" type="ORF">CASFOL_020927</name>
</gene>
<sequence>MVSICFILSTFLYLISFISSTQSVNVDSINRSSDVMPRIESENSDHTRDYLKKINKLTVKTIQSRPAKKNVLRARSLQTSGATNNKKPVSGYAHLELIGGTYYGVGAIMDVWAPHVDNLNDTSESLIRLRIENSAYPDYSWWISVGWQAVTDLESFLRGSVNPKLYGDNATRLTIVWEGPVYKDSQTKHWWLEVNKIAVGYWPSQLFSDNKNDTIATRVQLGGKITTTTTTNSSMPQMGSGYFPKEGYGKAACIQAIQVYSSMDRKDPILEPNFTPVYQKPECYDVDHQLGTKYKKALGNYFFYGGPGGANPK</sequence>
<evidence type="ECO:0000313" key="3">
    <source>
        <dbReference type="EMBL" id="KAL3636380.1"/>
    </source>
</evidence>
<proteinExistence type="predicted"/>
<dbReference type="InterPro" id="IPR053168">
    <property type="entry name" value="Glutamic_endopeptidase"/>
</dbReference>
<keyword evidence="1" id="KW-0732">Signal</keyword>
<comment type="caution">
    <text evidence="3">The sequence shown here is derived from an EMBL/GenBank/DDBJ whole genome shotgun (WGS) entry which is preliminary data.</text>
</comment>
<dbReference type="Proteomes" id="UP001632038">
    <property type="component" value="Unassembled WGS sequence"/>
</dbReference>
<evidence type="ECO:0000259" key="2">
    <source>
        <dbReference type="PROSITE" id="PS52045"/>
    </source>
</evidence>
<feature type="domain" description="Neprosin PEP catalytic" evidence="2">
    <location>
        <begin position="82"/>
        <end position="311"/>
    </location>
</feature>
<reference evidence="4" key="1">
    <citation type="journal article" date="2024" name="IScience">
        <title>Strigolactones Initiate the Formation of Haustorium-like Structures in Castilleja.</title>
        <authorList>
            <person name="Buerger M."/>
            <person name="Peterson D."/>
            <person name="Chory J."/>
        </authorList>
    </citation>
    <scope>NUCLEOTIDE SEQUENCE [LARGE SCALE GENOMIC DNA]</scope>
</reference>
<accession>A0ABD3D297</accession>
<name>A0ABD3D297_9LAMI</name>
<dbReference type="InterPro" id="IPR004314">
    <property type="entry name" value="Neprosin"/>
</dbReference>